<dbReference type="Proteomes" id="UP000037530">
    <property type="component" value="Unassembled WGS sequence"/>
</dbReference>
<keyword evidence="3" id="KW-1185">Reference proteome</keyword>
<keyword evidence="2" id="KW-0808">Transferase</keyword>
<dbReference type="PATRIC" id="fig|171383.3.peg.3548"/>
<evidence type="ECO:0000313" key="2">
    <source>
        <dbReference type="EMBL" id="KOO06268.1"/>
    </source>
</evidence>
<dbReference type="Pfam" id="PF01909">
    <property type="entry name" value="NTP_transf_2"/>
    <property type="match status" value="1"/>
</dbReference>
<evidence type="ECO:0000313" key="3">
    <source>
        <dbReference type="Proteomes" id="UP000037530"/>
    </source>
</evidence>
<reference evidence="3" key="1">
    <citation type="submission" date="2015-08" db="EMBL/GenBank/DDBJ databases">
        <title>Vibrio galatheae sp. nov., a novel member of the Vibrionaceae family isolated from the Solomon Islands.</title>
        <authorList>
            <person name="Giubergia S."/>
            <person name="Machado H."/>
            <person name="Mateiu R.V."/>
            <person name="Gram L."/>
        </authorList>
    </citation>
    <scope>NUCLEOTIDE SEQUENCE [LARGE SCALE GENOMIC DNA]</scope>
    <source>
        <strain evidence="3">DSM 19134</strain>
    </source>
</reference>
<comment type="caution">
    <text evidence="2">The sequence shown here is derived from an EMBL/GenBank/DDBJ whole genome shotgun (WGS) entry which is preliminary data.</text>
</comment>
<name>A0A0M0HX99_9VIBR</name>
<dbReference type="SUPFAM" id="SSF81301">
    <property type="entry name" value="Nucleotidyltransferase"/>
    <property type="match status" value="1"/>
</dbReference>
<dbReference type="RefSeq" id="WP_053410344.1">
    <property type="nucleotide sequence ID" value="NZ_LHPI01000019.1"/>
</dbReference>
<feature type="domain" description="Polymerase nucleotidyl transferase" evidence="1">
    <location>
        <begin position="36"/>
        <end position="73"/>
    </location>
</feature>
<sequence length="255" mass="29412">MSLSTIDPKQPFQSQYQPAIDDLLRFLKGGLGANLHSVYLYGSVARKVAQPGKSNLDVIVVTNQSFSDSRTALLNSIKWRFQKSYPFITEVSFKCALVSEIASLESIFSWGFQLRHCAVCVFGEDLSQCFGDYEPSWEIAKHWNMDVEDWIAVYRYRIVKADKDTEQIKAQKIIAKKLLRASYSLVMYRDKQWFDDPIECGQQFLRYYPEKKIEIERLGILLSGRLIAKRSVIGILDGYGDWLVTQYKKTEFKIG</sequence>
<dbReference type="OrthoDB" id="3422944at2"/>
<dbReference type="InterPro" id="IPR002934">
    <property type="entry name" value="Polymerase_NTP_transf_dom"/>
</dbReference>
<dbReference type="AlphaFoldDB" id="A0A0M0HX99"/>
<dbReference type="InterPro" id="IPR043519">
    <property type="entry name" value="NT_sf"/>
</dbReference>
<dbReference type="GO" id="GO:0016779">
    <property type="term" value="F:nucleotidyltransferase activity"/>
    <property type="evidence" value="ECO:0007669"/>
    <property type="project" value="InterPro"/>
</dbReference>
<proteinExistence type="predicted"/>
<gene>
    <name evidence="2" type="ORF">AKJ31_17360</name>
</gene>
<protein>
    <submittedName>
        <fullName evidence="2">Nucleotidyltransferase</fullName>
    </submittedName>
</protein>
<dbReference type="STRING" id="171383.AKJ31_17360"/>
<organism evidence="2 3">
    <name type="scientific">Vibrio hepatarius</name>
    <dbReference type="NCBI Taxonomy" id="171383"/>
    <lineage>
        <taxon>Bacteria</taxon>
        <taxon>Pseudomonadati</taxon>
        <taxon>Pseudomonadota</taxon>
        <taxon>Gammaproteobacteria</taxon>
        <taxon>Vibrionales</taxon>
        <taxon>Vibrionaceae</taxon>
        <taxon>Vibrio</taxon>
        <taxon>Vibrio oreintalis group</taxon>
    </lineage>
</organism>
<evidence type="ECO:0000259" key="1">
    <source>
        <dbReference type="Pfam" id="PF01909"/>
    </source>
</evidence>
<accession>A0A0M0HX99</accession>
<dbReference type="EMBL" id="LHPI01000019">
    <property type="protein sequence ID" value="KOO06268.1"/>
    <property type="molecule type" value="Genomic_DNA"/>
</dbReference>
<dbReference type="Gene3D" id="3.30.460.10">
    <property type="entry name" value="Beta Polymerase, domain 2"/>
    <property type="match status" value="1"/>
</dbReference>